<feature type="non-terminal residue" evidence="2">
    <location>
        <position position="1"/>
    </location>
</feature>
<sequence>VFSLPSNPIKGNSADKFVSEINLNKTDEPYNYKKLFMAYKTSNTVDLKHVNMPTWNRLTTIDFYKVGLTQAAVLGYKKYEMTFQKHEKRIGVLKSLFPCFLLIFVLRLANELTDKPNIQHAPDLVALTCSAILNKNDFPILATFFLQTFVLKGFSLNKIGFLLKKFFRERFSEVSQRLIFASVCFSVMYQYSSIFEEDFQALNYNINVLMTPGTYIASIFIFAALAHISTFCFVGWIFNIRLMTLNLICAFFINLICFSFLGKRLRTTFIGFFISTCLFSALVTAMRSGPSIILKMFYAIFPLLIYSQELIDGGYSIPSTLSLVYVLLYCTVIYIITCYRISFY</sequence>
<dbReference type="VEuPathDB" id="MicrosporidiaDB:VICG_01727"/>
<keyword evidence="3" id="KW-1185">Reference proteome</keyword>
<dbReference type="Proteomes" id="UP000011082">
    <property type="component" value="Unassembled WGS sequence"/>
</dbReference>
<keyword evidence="1" id="KW-0472">Membrane</keyword>
<keyword evidence="1" id="KW-0812">Transmembrane</keyword>
<dbReference type="EMBL" id="JH370147">
    <property type="protein sequence ID" value="ELA41238.1"/>
    <property type="molecule type" value="Genomic_DNA"/>
</dbReference>
<organism evidence="2 3">
    <name type="scientific">Vittaforma corneae (strain ATCC 50505)</name>
    <name type="common">Microsporidian parasite</name>
    <name type="synonym">Nosema corneum</name>
    <dbReference type="NCBI Taxonomy" id="993615"/>
    <lineage>
        <taxon>Eukaryota</taxon>
        <taxon>Fungi</taxon>
        <taxon>Fungi incertae sedis</taxon>
        <taxon>Microsporidia</taxon>
        <taxon>Nosematidae</taxon>
        <taxon>Vittaforma</taxon>
    </lineage>
</organism>
<accession>L2GK29</accession>
<feature type="transmembrane region" description="Helical" evidence="1">
    <location>
        <begin position="268"/>
        <end position="285"/>
    </location>
</feature>
<dbReference type="RefSeq" id="XP_007605172.1">
    <property type="nucleotide sequence ID" value="XM_007605110.1"/>
</dbReference>
<dbReference type="HOGENOM" id="CLU_807901_0_0_1"/>
<feature type="transmembrane region" description="Helical" evidence="1">
    <location>
        <begin position="323"/>
        <end position="343"/>
    </location>
</feature>
<feature type="transmembrane region" description="Helical" evidence="1">
    <location>
        <begin position="215"/>
        <end position="238"/>
    </location>
</feature>
<evidence type="ECO:0000313" key="3">
    <source>
        <dbReference type="Proteomes" id="UP000011082"/>
    </source>
</evidence>
<feature type="transmembrane region" description="Helical" evidence="1">
    <location>
        <begin position="245"/>
        <end position="262"/>
    </location>
</feature>
<feature type="transmembrane region" description="Helical" evidence="1">
    <location>
        <begin position="138"/>
        <end position="157"/>
    </location>
</feature>
<gene>
    <name evidence="2" type="ORF">VICG_01727</name>
</gene>
<keyword evidence="1" id="KW-1133">Transmembrane helix</keyword>
<name>L2GK29_VITCO</name>
<proteinExistence type="predicted"/>
<evidence type="ECO:0000313" key="2">
    <source>
        <dbReference type="EMBL" id="ELA41238.1"/>
    </source>
</evidence>
<evidence type="ECO:0000256" key="1">
    <source>
        <dbReference type="SAM" id="Phobius"/>
    </source>
</evidence>
<reference evidence="3" key="1">
    <citation type="submission" date="2011-05" db="EMBL/GenBank/DDBJ databases">
        <title>The genome sequence of Vittaforma corneae strain ATCC 50505.</title>
        <authorList>
            <consortium name="The Broad Institute Genome Sequencing Platform"/>
            <person name="Cuomo C."/>
            <person name="Didier E."/>
            <person name="Bowers L."/>
            <person name="Young S.K."/>
            <person name="Zeng Q."/>
            <person name="Gargeya S."/>
            <person name="Fitzgerald M."/>
            <person name="Haas B."/>
            <person name="Abouelleil A."/>
            <person name="Alvarado L."/>
            <person name="Arachchi H.M."/>
            <person name="Berlin A."/>
            <person name="Chapman S.B."/>
            <person name="Gearin G."/>
            <person name="Goldberg J."/>
            <person name="Griggs A."/>
            <person name="Gujja S."/>
            <person name="Hansen M."/>
            <person name="Heiman D."/>
            <person name="Howarth C."/>
            <person name="Larimer J."/>
            <person name="Lui A."/>
            <person name="MacDonald P.J.P."/>
            <person name="McCowen C."/>
            <person name="Montmayeur A."/>
            <person name="Murphy C."/>
            <person name="Neiman D."/>
            <person name="Pearson M."/>
            <person name="Priest M."/>
            <person name="Roberts A."/>
            <person name="Saif S."/>
            <person name="Shea T."/>
            <person name="Sisk P."/>
            <person name="Stolte C."/>
            <person name="Sykes S."/>
            <person name="Wortman J."/>
            <person name="Nusbaum C."/>
            <person name="Birren B."/>
        </authorList>
    </citation>
    <scope>NUCLEOTIDE SEQUENCE [LARGE SCALE GENOMIC DNA]</scope>
    <source>
        <strain evidence="3">ATCC 50505</strain>
    </source>
</reference>
<feature type="transmembrane region" description="Helical" evidence="1">
    <location>
        <begin position="91"/>
        <end position="109"/>
    </location>
</feature>
<protein>
    <submittedName>
        <fullName evidence="2">Uncharacterized protein</fullName>
    </submittedName>
</protein>
<dbReference type="AlphaFoldDB" id="L2GK29"/>
<dbReference type="GeneID" id="19882437"/>
<dbReference type="InParanoid" id="L2GK29"/>